<gene>
    <name evidence="3" type="ORF">EGH25_07270</name>
</gene>
<evidence type="ECO:0000256" key="1">
    <source>
        <dbReference type="SAM" id="Coils"/>
    </source>
</evidence>
<proteinExistence type="predicted"/>
<dbReference type="EMBL" id="RKLV01000006">
    <property type="protein sequence ID" value="MCX2819151.1"/>
    <property type="molecule type" value="Genomic_DNA"/>
</dbReference>
<feature type="transmembrane region" description="Helical" evidence="2">
    <location>
        <begin position="93"/>
        <end position="115"/>
    </location>
</feature>
<keyword evidence="1" id="KW-0175">Coiled coil</keyword>
<organism evidence="3 4">
    <name type="scientific">Halorutilus salinus</name>
    <dbReference type="NCBI Taxonomy" id="2487751"/>
    <lineage>
        <taxon>Archaea</taxon>
        <taxon>Methanobacteriati</taxon>
        <taxon>Methanobacteriota</taxon>
        <taxon>Stenosarchaea group</taxon>
        <taxon>Halobacteria</taxon>
        <taxon>Halorutilales</taxon>
        <taxon>Halorutilaceae</taxon>
        <taxon>Halorutilus</taxon>
    </lineage>
</organism>
<reference evidence="3" key="1">
    <citation type="submission" date="2022-09" db="EMBL/GenBank/DDBJ databases">
        <title>Haloadaptaus new haloarchaeum isolated from saline soil.</title>
        <authorList>
            <person name="Duran-Viseras A."/>
            <person name="Sanchez-Porro C."/>
            <person name="Ventosa A."/>
        </authorList>
    </citation>
    <scope>NUCLEOTIDE SEQUENCE</scope>
    <source>
        <strain evidence="3">F3-133</strain>
    </source>
</reference>
<keyword evidence="2" id="KW-0812">Transmembrane</keyword>
<evidence type="ECO:0000256" key="2">
    <source>
        <dbReference type="SAM" id="Phobius"/>
    </source>
</evidence>
<name>A0A9Q4C6G4_9EURY</name>
<keyword evidence="2" id="KW-1133">Transmembrane helix</keyword>
<evidence type="ECO:0000313" key="3">
    <source>
        <dbReference type="EMBL" id="MCX2819151.1"/>
    </source>
</evidence>
<dbReference type="RefSeq" id="WP_266087184.1">
    <property type="nucleotide sequence ID" value="NZ_RKLV01000006.1"/>
</dbReference>
<accession>A0A9Q4C6G4</accession>
<sequence length="125" mass="13868">MLSETRENVQSMRKLINDLQEIEEVVDSAPGIVQDAEQLVGRVESLEGEIRNLTDEVQQTTEEIQLRVEMRVEVAGTIAFATLAAERYVSGNGIGTVGFSLLAGLFFLAFVETLVKKKRDLGHFL</sequence>
<protein>
    <submittedName>
        <fullName evidence="3">Uncharacterized protein</fullName>
    </submittedName>
</protein>
<keyword evidence="4" id="KW-1185">Reference proteome</keyword>
<feature type="coiled-coil region" evidence="1">
    <location>
        <begin position="2"/>
        <end position="63"/>
    </location>
</feature>
<dbReference type="Proteomes" id="UP001149411">
    <property type="component" value="Unassembled WGS sequence"/>
</dbReference>
<dbReference type="AlphaFoldDB" id="A0A9Q4C6G4"/>
<evidence type="ECO:0000313" key="4">
    <source>
        <dbReference type="Proteomes" id="UP001149411"/>
    </source>
</evidence>
<comment type="caution">
    <text evidence="3">The sequence shown here is derived from an EMBL/GenBank/DDBJ whole genome shotgun (WGS) entry which is preliminary data.</text>
</comment>
<keyword evidence="2" id="KW-0472">Membrane</keyword>